<keyword evidence="3" id="KW-0732">Signal</keyword>
<name>A0A3R5XVG4_9BACT</name>
<organism evidence="4 5">
    <name type="scientific">Geovibrio thiophilus</name>
    <dbReference type="NCBI Taxonomy" id="139438"/>
    <lineage>
        <taxon>Bacteria</taxon>
        <taxon>Pseudomonadati</taxon>
        <taxon>Deferribacterota</taxon>
        <taxon>Deferribacteres</taxon>
        <taxon>Deferribacterales</taxon>
        <taxon>Geovibrionaceae</taxon>
        <taxon>Geovibrio</taxon>
    </lineage>
</organism>
<dbReference type="AlphaFoldDB" id="A0A3R5XVG4"/>
<sequence>MFRYAFLALFLFVSSALAGSAPYSFETLKFSSADGERNYRVIVGVPSSVAPSEGYPVLYALDGNAAFADFSEGIQKRLAEEGAPVVVFIGYETEERFDVDSRAYDYTPPADDGRPFPDALKKSRMNGGAAHYFELIEKQIKPSVEKLASIDKTKQTLWGHSYGGLFVLYVLTSSPASFQAYASADPSLWWNGGAVLRESEAFAAALYEFKDLKLLIMKSGLERKRPERSEGEHAKAYDARVKAVSSVPADAAKTAAYRFASVKGISVQYREYPQLSHGPLLPVSFYAALRLAQGYMD</sequence>
<dbReference type="PANTHER" id="PTHR40841:SF2">
    <property type="entry name" value="SIDEROPHORE-DEGRADING ESTERASE (EUROFUNG)"/>
    <property type="match status" value="1"/>
</dbReference>
<proteinExistence type="inferred from homology"/>
<dbReference type="KEGG" id="gtl:EP073_01480"/>
<dbReference type="EMBL" id="CP035108">
    <property type="protein sequence ID" value="QAR32118.1"/>
    <property type="molecule type" value="Genomic_DNA"/>
</dbReference>
<evidence type="ECO:0000313" key="4">
    <source>
        <dbReference type="EMBL" id="QAR32118.1"/>
    </source>
</evidence>
<keyword evidence="5" id="KW-1185">Reference proteome</keyword>
<protein>
    <submittedName>
        <fullName evidence="4">Alpha/beta hydrolase</fullName>
    </submittedName>
</protein>
<dbReference type="InterPro" id="IPR052558">
    <property type="entry name" value="Siderophore_Hydrolase_D"/>
</dbReference>
<reference evidence="4 5" key="1">
    <citation type="submission" date="2019-01" db="EMBL/GenBank/DDBJ databases">
        <title>Geovibrio thiophilus DSM 11263, complete genome.</title>
        <authorList>
            <person name="Spring S."/>
            <person name="Bunk B."/>
            <person name="Sproer C."/>
        </authorList>
    </citation>
    <scope>NUCLEOTIDE SEQUENCE [LARGE SCALE GENOMIC DNA]</scope>
    <source>
        <strain evidence="4 5">DSM 11263</strain>
    </source>
</reference>
<dbReference type="SUPFAM" id="SSF53474">
    <property type="entry name" value="alpha/beta-Hydrolases"/>
    <property type="match status" value="1"/>
</dbReference>
<comment type="similarity">
    <text evidence="1">Belongs to the esterase D family.</text>
</comment>
<dbReference type="Proteomes" id="UP000287502">
    <property type="component" value="Chromosome"/>
</dbReference>
<evidence type="ECO:0000256" key="3">
    <source>
        <dbReference type="SAM" id="SignalP"/>
    </source>
</evidence>
<dbReference type="PANTHER" id="PTHR40841">
    <property type="entry name" value="SIDEROPHORE TRIACETYLFUSARININE C ESTERASE"/>
    <property type="match status" value="1"/>
</dbReference>
<dbReference type="GO" id="GO:0016788">
    <property type="term" value="F:hydrolase activity, acting on ester bonds"/>
    <property type="evidence" value="ECO:0007669"/>
    <property type="project" value="TreeGrafter"/>
</dbReference>
<feature type="chain" id="PRO_5018609690" evidence="3">
    <location>
        <begin position="19"/>
        <end position="297"/>
    </location>
</feature>
<keyword evidence="2 4" id="KW-0378">Hydrolase</keyword>
<gene>
    <name evidence="4" type="ORF">EP073_01480</name>
</gene>
<dbReference type="InterPro" id="IPR000801">
    <property type="entry name" value="Esterase-like"/>
</dbReference>
<dbReference type="RefSeq" id="WP_128465405.1">
    <property type="nucleotide sequence ID" value="NZ_CP035108.1"/>
</dbReference>
<evidence type="ECO:0000256" key="2">
    <source>
        <dbReference type="ARBA" id="ARBA00022801"/>
    </source>
</evidence>
<evidence type="ECO:0000256" key="1">
    <source>
        <dbReference type="ARBA" id="ARBA00005622"/>
    </source>
</evidence>
<dbReference type="Gene3D" id="3.40.50.1820">
    <property type="entry name" value="alpha/beta hydrolase"/>
    <property type="match status" value="1"/>
</dbReference>
<feature type="signal peptide" evidence="3">
    <location>
        <begin position="1"/>
        <end position="18"/>
    </location>
</feature>
<dbReference type="InterPro" id="IPR029058">
    <property type="entry name" value="AB_hydrolase_fold"/>
</dbReference>
<accession>A0A3R5XVG4</accession>
<dbReference type="Pfam" id="PF00756">
    <property type="entry name" value="Esterase"/>
    <property type="match status" value="1"/>
</dbReference>
<dbReference type="OrthoDB" id="9784036at2"/>
<evidence type="ECO:0000313" key="5">
    <source>
        <dbReference type="Proteomes" id="UP000287502"/>
    </source>
</evidence>